<dbReference type="PANTHER" id="PTHR43798">
    <property type="entry name" value="MONOACYLGLYCEROL LIPASE"/>
    <property type="match status" value="1"/>
</dbReference>
<dbReference type="InterPro" id="IPR000073">
    <property type="entry name" value="AB_hydrolase_1"/>
</dbReference>
<dbReference type="InterPro" id="IPR029058">
    <property type="entry name" value="AB_hydrolase_fold"/>
</dbReference>
<dbReference type="InterPro" id="IPR050266">
    <property type="entry name" value="AB_hydrolase_sf"/>
</dbReference>
<evidence type="ECO:0000313" key="6">
    <source>
        <dbReference type="Proteomes" id="UP000494256"/>
    </source>
</evidence>
<dbReference type="EMBL" id="CADEBD010000289">
    <property type="protein sequence ID" value="CAB3232216.1"/>
    <property type="molecule type" value="Genomic_DNA"/>
</dbReference>
<proteinExistence type="inferred from homology"/>
<dbReference type="Gene3D" id="3.40.50.1820">
    <property type="entry name" value="alpha/beta hydrolase"/>
    <property type="match status" value="2"/>
</dbReference>
<evidence type="ECO:0000259" key="4">
    <source>
        <dbReference type="Pfam" id="PF00561"/>
    </source>
</evidence>
<organism evidence="5 6">
    <name type="scientific">Arctia plantaginis</name>
    <name type="common">Wood tiger moth</name>
    <name type="synonym">Phalaena plantaginis</name>
    <dbReference type="NCBI Taxonomy" id="874455"/>
    <lineage>
        <taxon>Eukaryota</taxon>
        <taxon>Metazoa</taxon>
        <taxon>Ecdysozoa</taxon>
        <taxon>Arthropoda</taxon>
        <taxon>Hexapoda</taxon>
        <taxon>Insecta</taxon>
        <taxon>Pterygota</taxon>
        <taxon>Neoptera</taxon>
        <taxon>Endopterygota</taxon>
        <taxon>Lepidoptera</taxon>
        <taxon>Glossata</taxon>
        <taxon>Ditrysia</taxon>
        <taxon>Noctuoidea</taxon>
        <taxon>Erebidae</taxon>
        <taxon>Arctiinae</taxon>
        <taxon>Arctia</taxon>
    </lineage>
</organism>
<accession>A0A8S0ZGI5</accession>
<feature type="region of interest" description="Disordered" evidence="3">
    <location>
        <begin position="228"/>
        <end position="250"/>
    </location>
</feature>
<name>A0A8S0ZGI5_ARCPL</name>
<dbReference type="SUPFAM" id="SSF53474">
    <property type="entry name" value="alpha/beta-Hydrolases"/>
    <property type="match status" value="2"/>
</dbReference>
<comment type="similarity">
    <text evidence="1">Belongs to the AB hydrolase superfamily.</text>
</comment>
<sequence>MKCSPKCEWQIQAPWGELSHRQLSPHLQQSSPLSSPPPLALSHGSGQLAFNVTSWGNPRAPPVFLAHGRQDCATTFQPLLELMNPEDFFYVSIDMPGSGNSAPFPVEPQGRSTDYCLKIEVPEEPFNLEDQEVTLILARDRLNEDNDQPRLDGTTSNNYMPRPKIMPSFYSVSHHKDFVIIQMEEDEEDNKRNSELINNINLKDFNANLPLKIQINFVRDQYTPSSIYDDGDTDWTDIDSDENDPEELTDGQNKQINVCYRDISSEIRRTSILDECARSRYRPLATIPQNGDDENLVNAMSNLDIHGQKHIICRSLQKRKHGMKLMKTPDDSIVCNDHGGRECPFARSAFQEPSERVFFIRGLKKAILPSYLRRKLARGGSGRYWFTWGIIDEEPIQDPDEAVSESSSLSPLSLFEDIDDNESNLSTECGLSECPHLPAGLLDWLHIFYKDGGMPNYANRPVADPWADDVSQSPTISHNEYPVDMPIHETIYETFPQTYSHVREMHNYAKRPVADPWANDDQQSPIIRQNRETLNMPTIYETLPERDTYAPKVRLYNPGYFARTSSNISPGASSVIDIARPGLYTPIGTAPGYNYEYMHPDRYSPEPADPPQHRPFCLSPWTYFDELTPSPSNSHFVPCPIQANGLPCCFNNVLQTAQESIPSNSFSRQERNNEEMYEIAEDFYNTVFAVSPSANDGGGARPDREPGNGVKILRFQFVAAMAAAIEHLGWEKFMFIGHSMGSEIGLFYNSVNPGKITKMILCDPEPTLRRLQVRDLPRYQTMFYDDYYNNYWKDNFYYRTYTVKEAKQALMRARNLTEDKASIILSNSLKHVHGDQYRFTWDRRLKLPAPQNYPNSYYFSIFSNMPPTLVISASDSLREQSQSGSLELLKMLSTLENYNHVMVEGGHDVHLTNPERLAPHVIEFLKKETKVNSKL</sequence>
<dbReference type="Proteomes" id="UP000494256">
    <property type="component" value="Unassembled WGS sequence"/>
</dbReference>
<dbReference type="AlphaFoldDB" id="A0A8S0ZGI5"/>
<keyword evidence="2" id="KW-0378">Hydrolase</keyword>
<dbReference type="PANTHER" id="PTHR43798:SF14">
    <property type="entry name" value="SERINE HYDROLASE-LIKE PROTEIN DDB_G0286239"/>
    <property type="match status" value="1"/>
</dbReference>
<evidence type="ECO:0000313" key="5">
    <source>
        <dbReference type="EMBL" id="CAB3232216.1"/>
    </source>
</evidence>
<dbReference type="Pfam" id="PF00561">
    <property type="entry name" value="Abhydrolase_1"/>
    <property type="match status" value="1"/>
</dbReference>
<reference evidence="5 6" key="1">
    <citation type="submission" date="2020-04" db="EMBL/GenBank/DDBJ databases">
        <authorList>
            <person name="Wallbank WR R."/>
            <person name="Pardo Diaz C."/>
            <person name="Kozak K."/>
            <person name="Martin S."/>
            <person name="Jiggins C."/>
            <person name="Moest M."/>
            <person name="Warren A I."/>
            <person name="Byers J.R.P. K."/>
            <person name="Montejo-Kovacevich G."/>
            <person name="Yen C E."/>
        </authorList>
    </citation>
    <scope>NUCLEOTIDE SEQUENCE [LARGE SCALE GENOMIC DNA]</scope>
</reference>
<evidence type="ECO:0000256" key="1">
    <source>
        <dbReference type="ARBA" id="ARBA00008645"/>
    </source>
</evidence>
<comment type="caution">
    <text evidence="5">The sequence shown here is derived from an EMBL/GenBank/DDBJ whole genome shotgun (WGS) entry which is preliminary data.</text>
</comment>
<protein>
    <recommendedName>
        <fullName evidence="4">AB hydrolase-1 domain-containing protein</fullName>
    </recommendedName>
</protein>
<gene>
    <name evidence="5" type="ORF">APLA_LOCUS5564</name>
</gene>
<evidence type="ECO:0000256" key="3">
    <source>
        <dbReference type="SAM" id="MobiDB-lite"/>
    </source>
</evidence>
<dbReference type="OrthoDB" id="8197497at2759"/>
<dbReference type="GO" id="GO:0016787">
    <property type="term" value="F:hydrolase activity"/>
    <property type="evidence" value="ECO:0007669"/>
    <property type="project" value="UniProtKB-KW"/>
</dbReference>
<feature type="compositionally biased region" description="Acidic residues" evidence="3">
    <location>
        <begin position="229"/>
        <end position="249"/>
    </location>
</feature>
<evidence type="ECO:0000256" key="2">
    <source>
        <dbReference type="ARBA" id="ARBA00022801"/>
    </source>
</evidence>
<dbReference type="GO" id="GO:0016020">
    <property type="term" value="C:membrane"/>
    <property type="evidence" value="ECO:0007669"/>
    <property type="project" value="TreeGrafter"/>
</dbReference>
<feature type="domain" description="AB hydrolase-1" evidence="4">
    <location>
        <begin position="717"/>
        <end position="914"/>
    </location>
</feature>